<dbReference type="EMBL" id="RBLC01000003">
    <property type="protein sequence ID" value="RKS21992.1"/>
    <property type="molecule type" value="Genomic_DNA"/>
</dbReference>
<name>A0A495MA04_9FLAO</name>
<dbReference type="Gene3D" id="3.60.10.10">
    <property type="entry name" value="Endonuclease/exonuclease/phosphatase"/>
    <property type="match status" value="1"/>
</dbReference>
<dbReference type="Pfam" id="PF03372">
    <property type="entry name" value="Exo_endo_phos"/>
    <property type="match status" value="1"/>
</dbReference>
<dbReference type="NCBIfam" id="NF038128">
    <property type="entry name" value="choice_anch_J"/>
    <property type="match status" value="1"/>
</dbReference>
<evidence type="ECO:0000259" key="3">
    <source>
        <dbReference type="Pfam" id="PF03372"/>
    </source>
</evidence>
<evidence type="ECO:0000313" key="5">
    <source>
        <dbReference type="EMBL" id="RKS21992.1"/>
    </source>
</evidence>
<dbReference type="Proteomes" id="UP000277579">
    <property type="component" value="Unassembled WGS sequence"/>
</dbReference>
<dbReference type="InterPro" id="IPR036691">
    <property type="entry name" value="Endo/exonu/phosph_ase_sf"/>
</dbReference>
<protein>
    <submittedName>
        <fullName evidence="5">Putative secreted protein (Por secretion system target)</fullName>
    </submittedName>
</protein>
<evidence type="ECO:0000256" key="1">
    <source>
        <dbReference type="ARBA" id="ARBA00022729"/>
    </source>
</evidence>
<dbReference type="InterPro" id="IPR005135">
    <property type="entry name" value="Endo/exonuclease/phosphatase"/>
</dbReference>
<keyword evidence="1 2" id="KW-0732">Signal</keyword>
<organism evidence="5 6">
    <name type="scientific">Flavobacterium endophyticum</name>
    <dbReference type="NCBI Taxonomy" id="1540163"/>
    <lineage>
        <taxon>Bacteria</taxon>
        <taxon>Pseudomonadati</taxon>
        <taxon>Bacteroidota</taxon>
        <taxon>Flavobacteriia</taxon>
        <taxon>Flavobacteriales</taxon>
        <taxon>Flavobacteriaceae</taxon>
        <taxon>Flavobacterium</taxon>
    </lineage>
</organism>
<keyword evidence="6" id="KW-1185">Reference proteome</keyword>
<gene>
    <name evidence="5" type="ORF">CLV94_2629</name>
</gene>
<feature type="signal peptide" evidence="2">
    <location>
        <begin position="1"/>
        <end position="23"/>
    </location>
</feature>
<reference evidence="5 6" key="1">
    <citation type="submission" date="2018-10" db="EMBL/GenBank/DDBJ databases">
        <title>Genomic Encyclopedia of Archaeal and Bacterial Type Strains, Phase II (KMG-II): from individual species to whole genera.</title>
        <authorList>
            <person name="Goeker M."/>
        </authorList>
    </citation>
    <scope>NUCLEOTIDE SEQUENCE [LARGE SCALE GENOMIC DNA]</scope>
    <source>
        <strain evidence="5 6">DSM 29537</strain>
    </source>
</reference>
<dbReference type="AlphaFoldDB" id="A0A495MA04"/>
<evidence type="ECO:0000259" key="4">
    <source>
        <dbReference type="Pfam" id="PF18962"/>
    </source>
</evidence>
<sequence>MQNYFRLLILLVLSGLAPNLSSAQTTILDQTLLTAQSFNTFSAFSVTGSQNWSHSTIYGAMCNGYAGGQSFENEDWLISSAMNLYQTDNVKLTFNHTRGNAGVLNVGVAEGWYKVFATANYTGDPATTTWIELTGLNQTVPTAWQYVSSGQLVIPDAAKSENSRIAFRYKSSATQSATWEIKNVKVVGQPQATNPNAGVFKITNWNTEWLGCTSFGPTNESQQIANVAAAMLSMNSDIYCIQEVSNSAANPSIATLVSLLGSDEWEGKIVPTTTGDCDQRQGIIYKKSKVQFVSATQLSSGSPSQGNSYNYNWSGGRYPALYTVNLISGTTLVPVSIVNIHAKAEDGNATSYTRRLGASQALKMILDGTSYNSKNLILIGDFNDYLIGTTSDACACTLSPYKNFVDDEVNYNSITKNMVDVNQTWGAHPIIENIIISNELSANYVSSSTAQEAAIVQNISNYYNTTSNHLPVSATFQFSVLGTPEYTYTQKSLLSIYPNPVKEELKFDTAGLEDNAIAQILDLTGRQMSCRQIDVNTVSVTSLPAGIYILKVGNRSGKFVKE</sequence>
<evidence type="ECO:0000256" key="2">
    <source>
        <dbReference type="SAM" id="SignalP"/>
    </source>
</evidence>
<feature type="chain" id="PRO_5019859494" evidence="2">
    <location>
        <begin position="24"/>
        <end position="562"/>
    </location>
</feature>
<dbReference type="RefSeq" id="WP_121376913.1">
    <property type="nucleotide sequence ID" value="NZ_RBLC01000003.1"/>
</dbReference>
<feature type="domain" description="Secretion system C-terminal sorting" evidence="4">
    <location>
        <begin position="496"/>
        <end position="561"/>
    </location>
</feature>
<dbReference type="GO" id="GO:0003824">
    <property type="term" value="F:catalytic activity"/>
    <property type="evidence" value="ECO:0007669"/>
    <property type="project" value="InterPro"/>
</dbReference>
<feature type="domain" description="Endonuclease/exonuclease/phosphatase" evidence="3">
    <location>
        <begin position="205"/>
        <end position="384"/>
    </location>
</feature>
<evidence type="ECO:0000313" key="6">
    <source>
        <dbReference type="Proteomes" id="UP000277579"/>
    </source>
</evidence>
<dbReference type="NCBIfam" id="TIGR04183">
    <property type="entry name" value="Por_Secre_tail"/>
    <property type="match status" value="1"/>
</dbReference>
<dbReference type="Pfam" id="PF18962">
    <property type="entry name" value="Por_Secre_tail"/>
    <property type="match status" value="1"/>
</dbReference>
<accession>A0A495MA04</accession>
<comment type="caution">
    <text evidence="5">The sequence shown here is derived from an EMBL/GenBank/DDBJ whole genome shotgun (WGS) entry which is preliminary data.</text>
</comment>
<dbReference type="OrthoDB" id="5500612at2"/>
<dbReference type="InterPro" id="IPR026444">
    <property type="entry name" value="Secre_tail"/>
</dbReference>
<proteinExistence type="predicted"/>
<dbReference type="SUPFAM" id="SSF56219">
    <property type="entry name" value="DNase I-like"/>
    <property type="match status" value="1"/>
</dbReference>